<dbReference type="RefSeq" id="WP_167147906.1">
    <property type="nucleotide sequence ID" value="NZ_JAAMOX010000001.1"/>
</dbReference>
<feature type="chain" id="PRO_5031167614" description="Lipoprotein" evidence="1">
    <location>
        <begin position="29"/>
        <end position="157"/>
    </location>
</feature>
<dbReference type="AlphaFoldDB" id="A0A7X5QZI6"/>
<comment type="caution">
    <text evidence="2">The sequence shown here is derived from an EMBL/GenBank/DDBJ whole genome shotgun (WGS) entry which is preliminary data.</text>
</comment>
<proteinExistence type="predicted"/>
<keyword evidence="1" id="KW-0732">Signal</keyword>
<gene>
    <name evidence="2" type="ORF">FHX76_000679</name>
</gene>
<reference evidence="2 3" key="1">
    <citation type="submission" date="2020-02" db="EMBL/GenBank/DDBJ databases">
        <title>Sequencing the genomes of 1000 actinobacteria strains.</title>
        <authorList>
            <person name="Klenk H.-P."/>
        </authorList>
    </citation>
    <scope>NUCLEOTIDE SEQUENCE [LARGE SCALE GENOMIC DNA]</scope>
    <source>
        <strain evidence="2 3">DSM 27960</strain>
    </source>
</reference>
<sequence length="157" mass="17332">MENPVLNSRLRRIAASLLAIATVLTVAACTPNSPDLPRPTSTQPMDSRLQPQDWTLGEGEEMVVSKEGSAEEAFNVSLEEITEDRYITYTLCFSGIDAEISTIDVLDMDTESASFICDGIMNRQMVIFDRSDSEPNSLRVSFQGDGKWGFVLARMVS</sequence>
<keyword evidence="3" id="KW-1185">Reference proteome</keyword>
<evidence type="ECO:0008006" key="4">
    <source>
        <dbReference type="Google" id="ProtNLM"/>
    </source>
</evidence>
<accession>A0A7X5QZI6</accession>
<name>A0A7X5QZI6_9MICO</name>
<evidence type="ECO:0000256" key="1">
    <source>
        <dbReference type="SAM" id="SignalP"/>
    </source>
</evidence>
<dbReference type="Proteomes" id="UP000541033">
    <property type="component" value="Unassembled WGS sequence"/>
</dbReference>
<protein>
    <recommendedName>
        <fullName evidence="4">Lipoprotein</fullName>
    </recommendedName>
</protein>
<organism evidence="2 3">
    <name type="scientific">Lysinibacter cavernae</name>
    <dbReference type="NCBI Taxonomy" id="1640652"/>
    <lineage>
        <taxon>Bacteria</taxon>
        <taxon>Bacillati</taxon>
        <taxon>Actinomycetota</taxon>
        <taxon>Actinomycetes</taxon>
        <taxon>Micrococcales</taxon>
        <taxon>Microbacteriaceae</taxon>
        <taxon>Lysinibacter</taxon>
    </lineage>
</organism>
<feature type="signal peptide" evidence="1">
    <location>
        <begin position="1"/>
        <end position="28"/>
    </location>
</feature>
<evidence type="ECO:0000313" key="2">
    <source>
        <dbReference type="EMBL" id="NIH52811.1"/>
    </source>
</evidence>
<evidence type="ECO:0000313" key="3">
    <source>
        <dbReference type="Proteomes" id="UP000541033"/>
    </source>
</evidence>
<dbReference type="EMBL" id="JAAMOX010000001">
    <property type="protein sequence ID" value="NIH52811.1"/>
    <property type="molecule type" value="Genomic_DNA"/>
</dbReference>